<organism evidence="3 4">
    <name type="scientific">Triparma verrucosa</name>
    <dbReference type="NCBI Taxonomy" id="1606542"/>
    <lineage>
        <taxon>Eukaryota</taxon>
        <taxon>Sar</taxon>
        <taxon>Stramenopiles</taxon>
        <taxon>Ochrophyta</taxon>
        <taxon>Bolidophyceae</taxon>
        <taxon>Parmales</taxon>
        <taxon>Triparmaceae</taxon>
        <taxon>Triparma</taxon>
    </lineage>
</organism>
<dbReference type="AlphaFoldDB" id="A0A9W7CDB4"/>
<dbReference type="PANTHER" id="PTHR13027:SF7">
    <property type="entry name" value="VACUOLAR FUSION PROTEIN MON1 HOMOLOG"/>
    <property type="match status" value="1"/>
</dbReference>
<dbReference type="PRINTS" id="PR01546">
    <property type="entry name" value="YEAST73DUF"/>
</dbReference>
<feature type="domain" description="FUZ/MON1/HPS1 first Longin" evidence="1">
    <location>
        <begin position="5"/>
        <end position="129"/>
    </location>
</feature>
<dbReference type="InterPro" id="IPR004353">
    <property type="entry name" value="Mon1"/>
</dbReference>
<dbReference type="InterPro" id="IPR043971">
    <property type="entry name" value="FUZ/MON1/HPS1_longin_2"/>
</dbReference>
<reference evidence="4" key="1">
    <citation type="journal article" date="2023" name="Commun. Biol.">
        <title>Genome analysis of Parmales, the sister group of diatoms, reveals the evolutionary specialization of diatoms from phago-mixotrophs to photoautotrophs.</title>
        <authorList>
            <person name="Ban H."/>
            <person name="Sato S."/>
            <person name="Yoshikawa S."/>
            <person name="Yamada K."/>
            <person name="Nakamura Y."/>
            <person name="Ichinomiya M."/>
            <person name="Sato N."/>
            <person name="Blanc-Mathieu R."/>
            <person name="Endo H."/>
            <person name="Kuwata A."/>
            <person name="Ogata H."/>
        </authorList>
    </citation>
    <scope>NUCLEOTIDE SEQUENCE [LARGE SCALE GENOMIC DNA]</scope>
    <source>
        <strain evidence="4">NIES 3699</strain>
    </source>
</reference>
<comment type="caution">
    <text evidence="3">The sequence shown here is derived from an EMBL/GenBank/DDBJ whole genome shotgun (WGS) entry which is preliminary data.</text>
</comment>
<evidence type="ECO:0000259" key="1">
    <source>
        <dbReference type="Pfam" id="PF19036"/>
    </source>
</evidence>
<dbReference type="PANTHER" id="PTHR13027">
    <property type="entry name" value="SAND PROTEIN-RELATED"/>
    <property type="match status" value="1"/>
</dbReference>
<evidence type="ECO:0008006" key="5">
    <source>
        <dbReference type="Google" id="ProtNLM"/>
    </source>
</evidence>
<dbReference type="InterPro" id="IPR043972">
    <property type="entry name" value="FUZ/MON1/HPS1_longin_1"/>
</dbReference>
<keyword evidence="4" id="KW-1185">Reference proteome</keyword>
<name>A0A9W7CDB4_9STRA</name>
<dbReference type="Pfam" id="PF19036">
    <property type="entry name" value="Fuz_longin_1"/>
    <property type="match status" value="1"/>
</dbReference>
<dbReference type="Pfam" id="PF19037">
    <property type="entry name" value="Fuz_longin_2"/>
    <property type="match status" value="1"/>
</dbReference>
<protein>
    <recommendedName>
        <fullName evidence="5">Vacuolar fusion protein MON1</fullName>
    </recommendedName>
</protein>
<feature type="domain" description="FUZ/MON1/HPS1 second Longin" evidence="2">
    <location>
        <begin position="169"/>
        <end position="269"/>
    </location>
</feature>
<accession>A0A9W7CDB4</accession>
<evidence type="ECO:0000313" key="4">
    <source>
        <dbReference type="Proteomes" id="UP001165160"/>
    </source>
</evidence>
<sequence>MSSLHYLILSSSGKPIFSTHPTLSMTSSAATSTLLSFSESLNLPLQSLITPQKSLYILKKSSLYLLCEYTSSSPSSSPPATSLITLTLEYLYLQILFTLTSKVHTIFKKSPSFDLRGMLGATEGVMNNLVYERKGAFVTQAVESVKMKKNVRDEVTHSLKQITVRIPLTLYGLLLSSSRLLSLLLPQNNDLCPLTSDLHLLINFIEEGKGGLMKSESWVPVCLPGFREEGFLYAYICCLHHPTSLFLVLISSENDPSQFFQFQNAKDALIKHLRLDDGINGDESLPPSPIITSLLSPPSNTSLLKSYAPGLLHFLYKRTGKISVKLESEFIFPVIEKECYECYSYLIRSIRVNSGLEGLREEGKGEGYIIKGAMMYVIVGEGGKEVMACLGKEVGVREGFRRVRRCRERVDEDEEEVFFREERF</sequence>
<proteinExistence type="predicted"/>
<dbReference type="Proteomes" id="UP001165160">
    <property type="component" value="Unassembled WGS sequence"/>
</dbReference>
<evidence type="ECO:0000259" key="2">
    <source>
        <dbReference type="Pfam" id="PF19037"/>
    </source>
</evidence>
<gene>
    <name evidence="3" type="ORF">TrVE_jg6394</name>
</gene>
<evidence type="ECO:0000313" key="3">
    <source>
        <dbReference type="EMBL" id="GMI07787.1"/>
    </source>
</evidence>
<dbReference type="EMBL" id="BRXX01000370">
    <property type="protein sequence ID" value="GMI07787.1"/>
    <property type="molecule type" value="Genomic_DNA"/>
</dbReference>
<dbReference type="GO" id="GO:0016192">
    <property type="term" value="P:vesicle-mediated transport"/>
    <property type="evidence" value="ECO:0007669"/>
    <property type="project" value="InterPro"/>
</dbReference>
<dbReference type="GO" id="GO:0006623">
    <property type="term" value="P:protein targeting to vacuole"/>
    <property type="evidence" value="ECO:0007669"/>
    <property type="project" value="InterPro"/>
</dbReference>